<dbReference type="EMBL" id="FQVW01000003">
    <property type="protein sequence ID" value="SHF71411.1"/>
    <property type="molecule type" value="Genomic_DNA"/>
</dbReference>
<sequence length="51" mass="6419">MYTDNELVIRPIKERDLTKLWELIYKDDAPEWKRWDAPYFPHKSKPYDEFM</sequence>
<dbReference type="AlphaFoldDB" id="A0A1M5DX46"/>
<name>A0A1M5DX46_9BACI</name>
<gene>
    <name evidence="1" type="ORF">SAMN05216225_100334</name>
</gene>
<proteinExistence type="predicted"/>
<dbReference type="Proteomes" id="UP000183988">
    <property type="component" value="Unassembled WGS sequence"/>
</dbReference>
<protein>
    <recommendedName>
        <fullName evidence="3">GNAT family N-acetyltransferase</fullName>
    </recommendedName>
</protein>
<organism evidence="1 2">
    <name type="scientific">Ornithinibacillus halophilus</name>
    <dbReference type="NCBI Taxonomy" id="930117"/>
    <lineage>
        <taxon>Bacteria</taxon>
        <taxon>Bacillati</taxon>
        <taxon>Bacillota</taxon>
        <taxon>Bacilli</taxon>
        <taxon>Bacillales</taxon>
        <taxon>Bacillaceae</taxon>
        <taxon>Ornithinibacillus</taxon>
    </lineage>
</organism>
<accession>A0A1M5DX46</accession>
<evidence type="ECO:0000313" key="2">
    <source>
        <dbReference type="Proteomes" id="UP000183988"/>
    </source>
</evidence>
<reference evidence="1 2" key="1">
    <citation type="submission" date="2016-11" db="EMBL/GenBank/DDBJ databases">
        <authorList>
            <person name="Jaros S."/>
            <person name="Januszkiewicz K."/>
            <person name="Wedrychowicz H."/>
        </authorList>
    </citation>
    <scope>NUCLEOTIDE SEQUENCE [LARGE SCALE GENOMIC DNA]</scope>
    <source>
        <strain evidence="1 2">IBRC-M 10683</strain>
    </source>
</reference>
<keyword evidence="2" id="KW-1185">Reference proteome</keyword>
<evidence type="ECO:0008006" key="3">
    <source>
        <dbReference type="Google" id="ProtNLM"/>
    </source>
</evidence>
<dbReference type="STRING" id="930117.SAMN05216225_100334"/>
<evidence type="ECO:0000313" key="1">
    <source>
        <dbReference type="EMBL" id="SHF71411.1"/>
    </source>
</evidence>